<comment type="similarity">
    <text evidence="1">Belongs to the PrpD family.</text>
</comment>
<evidence type="ECO:0000259" key="2">
    <source>
        <dbReference type="Pfam" id="PF03972"/>
    </source>
</evidence>
<proteinExistence type="inferred from homology"/>
<dbReference type="PANTHER" id="PTHR16943">
    <property type="entry name" value="2-METHYLCITRATE DEHYDRATASE-RELATED"/>
    <property type="match status" value="1"/>
</dbReference>
<name>A0A1H3UA87_9RHOB</name>
<dbReference type="InterPro" id="IPR036148">
    <property type="entry name" value="MmgE/PrpD_sf"/>
</dbReference>
<evidence type="ECO:0000313" key="4">
    <source>
        <dbReference type="EMBL" id="SDZ59316.1"/>
    </source>
</evidence>
<dbReference type="InterPro" id="IPR042183">
    <property type="entry name" value="MmgE/PrpD_sf_1"/>
</dbReference>
<dbReference type="SUPFAM" id="SSF103378">
    <property type="entry name" value="2-methylcitrate dehydratase PrpD"/>
    <property type="match status" value="1"/>
</dbReference>
<protein>
    <submittedName>
        <fullName evidence="4">2-methylcitrate dehydratase PrpD</fullName>
    </submittedName>
</protein>
<feature type="domain" description="MmgE/PrpD C-terminal" evidence="3">
    <location>
        <begin position="266"/>
        <end position="416"/>
    </location>
</feature>
<feature type="domain" description="MmgE/PrpD N-terminal" evidence="2">
    <location>
        <begin position="27"/>
        <end position="245"/>
    </location>
</feature>
<dbReference type="InterPro" id="IPR042188">
    <property type="entry name" value="MmgE/PrpD_sf_2"/>
</dbReference>
<evidence type="ECO:0000313" key="5">
    <source>
        <dbReference type="Proteomes" id="UP000198914"/>
    </source>
</evidence>
<dbReference type="Gene3D" id="1.10.4100.10">
    <property type="entry name" value="2-methylcitrate dehydratase PrpD"/>
    <property type="match status" value="1"/>
</dbReference>
<dbReference type="Pfam" id="PF03972">
    <property type="entry name" value="MmgE_PrpD_N"/>
    <property type="match status" value="1"/>
</dbReference>
<dbReference type="EMBL" id="FNPX01000027">
    <property type="protein sequence ID" value="SDZ59316.1"/>
    <property type="molecule type" value="Genomic_DNA"/>
</dbReference>
<dbReference type="AlphaFoldDB" id="A0A1H3UA87"/>
<dbReference type="InterPro" id="IPR005656">
    <property type="entry name" value="MmgE_PrpD"/>
</dbReference>
<dbReference type="RefSeq" id="WP_092647855.1">
    <property type="nucleotide sequence ID" value="NZ_FNPX01000027.1"/>
</dbReference>
<dbReference type="InterPro" id="IPR045336">
    <property type="entry name" value="MmgE_PrpD_N"/>
</dbReference>
<dbReference type="OrthoDB" id="9795089at2"/>
<evidence type="ECO:0000256" key="1">
    <source>
        <dbReference type="ARBA" id="ARBA00006174"/>
    </source>
</evidence>
<keyword evidence="5" id="KW-1185">Reference proteome</keyword>
<gene>
    <name evidence="4" type="ORF">SAMN05444004_1279</name>
</gene>
<dbReference type="GO" id="GO:0016829">
    <property type="term" value="F:lyase activity"/>
    <property type="evidence" value="ECO:0007669"/>
    <property type="project" value="InterPro"/>
</dbReference>
<evidence type="ECO:0000259" key="3">
    <source>
        <dbReference type="Pfam" id="PF19305"/>
    </source>
</evidence>
<accession>A0A1H3UA87</accession>
<dbReference type="STRING" id="1244108.SAMN05444004_1279"/>
<dbReference type="PANTHER" id="PTHR16943:SF8">
    <property type="entry name" value="2-METHYLCITRATE DEHYDRATASE"/>
    <property type="match status" value="1"/>
</dbReference>
<dbReference type="Pfam" id="PF19305">
    <property type="entry name" value="MmgE_PrpD_C"/>
    <property type="match status" value="1"/>
</dbReference>
<reference evidence="5" key="1">
    <citation type="submission" date="2016-10" db="EMBL/GenBank/DDBJ databases">
        <authorList>
            <person name="Varghese N."/>
            <person name="Submissions S."/>
        </authorList>
    </citation>
    <scope>NUCLEOTIDE SEQUENCE [LARGE SCALE GENOMIC DNA]</scope>
    <source>
        <strain evidence="5">DSM 100420</strain>
    </source>
</reference>
<organism evidence="4 5">
    <name type="scientific">Jannaschia faecimaris</name>
    <dbReference type="NCBI Taxonomy" id="1244108"/>
    <lineage>
        <taxon>Bacteria</taxon>
        <taxon>Pseudomonadati</taxon>
        <taxon>Pseudomonadota</taxon>
        <taxon>Alphaproteobacteria</taxon>
        <taxon>Rhodobacterales</taxon>
        <taxon>Roseobacteraceae</taxon>
        <taxon>Jannaschia</taxon>
    </lineage>
</organism>
<dbReference type="Gene3D" id="3.30.1330.120">
    <property type="entry name" value="2-methylcitrate dehydratase PrpD"/>
    <property type="match status" value="1"/>
</dbReference>
<sequence length="458" mass="48621">MRNESKVPFPESELIRLCRRPVAPGVSRLARLTLLDWFGCVLAARYAPVARAMARTIHAHNEDILRLALTSIDTDAQTAALALGTLGNVLEMDDLHRASILHPGDAICAAGLATALRQPVSGPELLSAITRGYDVAIRVGVAAAAGGYTPFYNSSTCGVFGAAITCADLAGLDAEGMADALGQAGMQAAGIWQCRLEPTFSKQLATAHAARAGVFAAELAAAGFPGARAILTGEMGFFASYYPEADQSALTVPRAWAITEMSFKPYPACRHTHSAISAMLDLREEGMDGAVERIDIHTHSAALEFCDQPHPTNPNAARFSLQHAVATAALRGAPAISDFEGDALNNPDIEVLRACIHVHIDDVIDAAFPRDYGARIVVRMQDGTRIERACPAAWGDPENPMRDADLVAKFHANASHGGLSLRAADTLVHAIMDLPDAINMSALRAALNDAFSPEPEFE</sequence>
<dbReference type="Proteomes" id="UP000198914">
    <property type="component" value="Unassembled WGS sequence"/>
</dbReference>
<dbReference type="InterPro" id="IPR045337">
    <property type="entry name" value="MmgE_PrpD_C"/>
</dbReference>